<evidence type="ECO:0000259" key="2">
    <source>
        <dbReference type="Pfam" id="PF03703"/>
    </source>
</evidence>
<gene>
    <name evidence="3" type="ORF">CEUSTIGMA_g3981.t1</name>
</gene>
<keyword evidence="4" id="KW-1185">Reference proteome</keyword>
<feature type="compositionally biased region" description="Basic and acidic residues" evidence="1">
    <location>
        <begin position="72"/>
        <end position="87"/>
    </location>
</feature>
<evidence type="ECO:0000256" key="1">
    <source>
        <dbReference type="SAM" id="MobiDB-lite"/>
    </source>
</evidence>
<dbReference type="OrthoDB" id="3001at2759"/>
<dbReference type="PANTHER" id="PTHR35688">
    <property type="entry name" value="NAD(P)-LINKED OXIDOREDUCTASE SUPERFAMILY PROTEIN"/>
    <property type="match status" value="1"/>
</dbReference>
<proteinExistence type="predicted"/>
<evidence type="ECO:0000313" key="4">
    <source>
        <dbReference type="Proteomes" id="UP000232323"/>
    </source>
</evidence>
<feature type="compositionally biased region" description="Polar residues" evidence="1">
    <location>
        <begin position="1"/>
        <end position="15"/>
    </location>
</feature>
<sequence length="240" mass="26772">MLLSQPVNCRPQSFQDSKRAPFKNLNRPCARGSRNSIPRAAAEDPDAELEKRLERLRTVKGATPYGQSAKASKQEVVPKDTKKDKPTYDWTGETVHYEGTPHRGDLIVNLALGTTLVWLPLTLSAISRAAFVTYKFTDRRLSVSTNAPWKVEQTDIAYQEVKDVVTVGRGVGMWGDMVVTLKDGSKVELRSLDKFTELRDYILKRRDELAPESSLSGILTAGELLRETASTRSNKKGFGM</sequence>
<feature type="region of interest" description="Disordered" evidence="1">
    <location>
        <begin position="1"/>
        <end position="87"/>
    </location>
</feature>
<name>A0A250X0G5_9CHLO</name>
<protein>
    <recommendedName>
        <fullName evidence="2">YdbS-like PH domain-containing protein</fullName>
    </recommendedName>
</protein>
<feature type="compositionally biased region" description="Basic and acidic residues" evidence="1">
    <location>
        <begin position="48"/>
        <end position="57"/>
    </location>
</feature>
<dbReference type="Proteomes" id="UP000232323">
    <property type="component" value="Unassembled WGS sequence"/>
</dbReference>
<evidence type="ECO:0000313" key="3">
    <source>
        <dbReference type="EMBL" id="GAX76535.1"/>
    </source>
</evidence>
<dbReference type="Pfam" id="PF03703">
    <property type="entry name" value="bPH_2"/>
    <property type="match status" value="1"/>
</dbReference>
<dbReference type="InterPro" id="IPR005182">
    <property type="entry name" value="YdbS-like_PH"/>
</dbReference>
<organism evidence="3 4">
    <name type="scientific">Chlamydomonas eustigma</name>
    <dbReference type="NCBI Taxonomy" id="1157962"/>
    <lineage>
        <taxon>Eukaryota</taxon>
        <taxon>Viridiplantae</taxon>
        <taxon>Chlorophyta</taxon>
        <taxon>core chlorophytes</taxon>
        <taxon>Chlorophyceae</taxon>
        <taxon>CS clade</taxon>
        <taxon>Chlamydomonadales</taxon>
        <taxon>Chlamydomonadaceae</taxon>
        <taxon>Chlamydomonas</taxon>
    </lineage>
</organism>
<dbReference type="EMBL" id="BEGY01000018">
    <property type="protein sequence ID" value="GAX76535.1"/>
    <property type="molecule type" value="Genomic_DNA"/>
</dbReference>
<comment type="caution">
    <text evidence="3">The sequence shown here is derived from an EMBL/GenBank/DDBJ whole genome shotgun (WGS) entry which is preliminary data.</text>
</comment>
<dbReference type="AlphaFoldDB" id="A0A250X0G5"/>
<dbReference type="PANTHER" id="PTHR35688:SF2">
    <property type="entry name" value="NAD(P)-LINKED OXIDOREDUCTASE SUPERFAMILY PROTEIN"/>
    <property type="match status" value="1"/>
</dbReference>
<reference evidence="3 4" key="1">
    <citation type="submission" date="2017-08" db="EMBL/GenBank/DDBJ databases">
        <title>Acidophilic green algal genome provides insights into adaptation to an acidic environment.</title>
        <authorList>
            <person name="Hirooka S."/>
            <person name="Hirose Y."/>
            <person name="Kanesaki Y."/>
            <person name="Higuchi S."/>
            <person name="Fujiwara T."/>
            <person name="Onuma R."/>
            <person name="Era A."/>
            <person name="Ohbayashi R."/>
            <person name="Uzuka A."/>
            <person name="Nozaki H."/>
            <person name="Yoshikawa H."/>
            <person name="Miyagishima S.Y."/>
        </authorList>
    </citation>
    <scope>NUCLEOTIDE SEQUENCE [LARGE SCALE GENOMIC DNA]</scope>
    <source>
        <strain evidence="3 4">NIES-2499</strain>
    </source>
</reference>
<accession>A0A250X0G5</accession>
<dbReference type="STRING" id="1157962.A0A250X0G5"/>
<feature type="domain" description="YdbS-like PH" evidence="2">
    <location>
        <begin position="131"/>
        <end position="202"/>
    </location>
</feature>